<evidence type="ECO:0000256" key="5">
    <source>
        <dbReference type="ARBA" id="ARBA00022679"/>
    </source>
</evidence>
<dbReference type="SUPFAM" id="SSF52402">
    <property type="entry name" value="Adenine nucleotide alpha hydrolases-like"/>
    <property type="match status" value="1"/>
</dbReference>
<evidence type="ECO:0000256" key="4">
    <source>
        <dbReference type="ARBA" id="ARBA00022643"/>
    </source>
</evidence>
<evidence type="ECO:0000313" key="15">
    <source>
        <dbReference type="Proteomes" id="UP000265120"/>
    </source>
</evidence>
<dbReference type="GeneTree" id="ENSGT00390000007266"/>
<keyword evidence="9" id="KW-0067">ATP-binding</keyword>
<dbReference type="GO" id="GO:0006747">
    <property type="term" value="P:FAD biosynthetic process"/>
    <property type="evidence" value="ECO:0007669"/>
    <property type="project" value="TreeGrafter"/>
</dbReference>
<evidence type="ECO:0000256" key="10">
    <source>
        <dbReference type="ARBA" id="ARBA00031145"/>
    </source>
</evidence>
<reference evidence="14" key="2">
    <citation type="submission" date="2025-08" db="UniProtKB">
        <authorList>
            <consortium name="Ensembl"/>
        </authorList>
    </citation>
    <scope>IDENTIFICATION</scope>
</reference>
<comment type="pathway">
    <text evidence="1">Cofactor biosynthesis; FAD biosynthesis; FAD from FMN: step 1/1.</text>
</comment>
<dbReference type="EC" id="2.7.7.2" evidence="2"/>
<keyword evidence="3" id="KW-0285">Flavoprotein</keyword>
<evidence type="ECO:0000256" key="9">
    <source>
        <dbReference type="ARBA" id="ARBA00022840"/>
    </source>
</evidence>
<dbReference type="PANTHER" id="PTHR23293">
    <property type="entry name" value="FAD SYNTHETASE-RELATED FMN ADENYLYLTRANSFERASE"/>
    <property type="match status" value="1"/>
</dbReference>
<dbReference type="GO" id="GO:0003919">
    <property type="term" value="F:FMN adenylyltransferase activity"/>
    <property type="evidence" value="ECO:0007669"/>
    <property type="project" value="UniProtKB-EC"/>
</dbReference>
<evidence type="ECO:0000259" key="13">
    <source>
        <dbReference type="Pfam" id="PF01507"/>
    </source>
</evidence>
<evidence type="ECO:0000256" key="6">
    <source>
        <dbReference type="ARBA" id="ARBA00022695"/>
    </source>
</evidence>
<dbReference type="GO" id="GO:0005524">
    <property type="term" value="F:ATP binding"/>
    <property type="evidence" value="ECO:0007669"/>
    <property type="project" value="UniProtKB-KW"/>
</dbReference>
<reference evidence="14 15" key="1">
    <citation type="journal article" date="2014" name="Nat. Genet.">
        <title>Whole-genome sequence of a flatfish provides insights into ZW sex chromosome evolution and adaptation to a benthic lifestyle.</title>
        <authorList>
            <person name="Chen S."/>
            <person name="Zhang G."/>
            <person name="Shao C."/>
            <person name="Huang Q."/>
            <person name="Liu G."/>
            <person name="Zhang P."/>
            <person name="Song W."/>
            <person name="An N."/>
            <person name="Chalopin D."/>
            <person name="Volff J.N."/>
            <person name="Hong Y."/>
            <person name="Li Q."/>
            <person name="Sha Z."/>
            <person name="Zhou H."/>
            <person name="Xie M."/>
            <person name="Yu Q."/>
            <person name="Liu Y."/>
            <person name="Xiang H."/>
            <person name="Wang N."/>
            <person name="Wu K."/>
            <person name="Yang C."/>
            <person name="Zhou Q."/>
            <person name="Liao X."/>
            <person name="Yang L."/>
            <person name="Hu Q."/>
            <person name="Zhang J."/>
            <person name="Meng L."/>
            <person name="Jin L."/>
            <person name="Tian Y."/>
            <person name="Lian J."/>
            <person name="Yang J."/>
            <person name="Miao G."/>
            <person name="Liu S."/>
            <person name="Liang Z."/>
            <person name="Yan F."/>
            <person name="Li Y."/>
            <person name="Sun B."/>
            <person name="Zhang H."/>
            <person name="Zhang J."/>
            <person name="Zhu Y."/>
            <person name="Du M."/>
            <person name="Zhao Y."/>
            <person name="Schartl M."/>
            <person name="Tang Q."/>
            <person name="Wang J."/>
        </authorList>
    </citation>
    <scope>NUCLEOTIDE SEQUENCE</scope>
</reference>
<dbReference type="PANTHER" id="PTHR23293:SF9">
    <property type="entry name" value="FAD SYNTHASE"/>
    <property type="match status" value="1"/>
</dbReference>
<evidence type="ECO:0000256" key="7">
    <source>
        <dbReference type="ARBA" id="ARBA00022741"/>
    </source>
</evidence>
<dbReference type="InterPro" id="IPR014729">
    <property type="entry name" value="Rossmann-like_a/b/a_fold"/>
</dbReference>
<keyword evidence="5" id="KW-0808">Transferase</keyword>
<dbReference type="STRING" id="244447.ENSCSEP00000003263"/>
<evidence type="ECO:0000256" key="1">
    <source>
        <dbReference type="ARBA" id="ARBA00004726"/>
    </source>
</evidence>
<keyword evidence="15" id="KW-1185">Reference proteome</keyword>
<evidence type="ECO:0000313" key="14">
    <source>
        <dbReference type="Ensembl" id="ENSCSEP00000003263.1"/>
    </source>
</evidence>
<dbReference type="InterPro" id="IPR002500">
    <property type="entry name" value="PAPS_reduct_dom"/>
</dbReference>
<sequence>MFSVEGSIRQALIEVQDRRPELKAVLMGTRKTDPYSHTLTSMCPTDPGWPDYMRVNPLLDWTYHDIWSFLRTLYVPYCILYDKGYTSLGSMDNTCRNTSLQIVDSRGVKRYKPAYLLENEEDERNSRA</sequence>
<feature type="domain" description="Phosphoadenosine phosphosulphate reductase" evidence="13">
    <location>
        <begin position="22"/>
        <end position="94"/>
    </location>
</feature>
<keyword evidence="8" id="KW-0274">FAD</keyword>
<dbReference type="Pfam" id="PF01507">
    <property type="entry name" value="PAPS_reduct"/>
    <property type="match status" value="1"/>
</dbReference>
<name>A0A3P8UJ68_CYNSE</name>
<keyword evidence="7" id="KW-0547">Nucleotide-binding</keyword>
<reference evidence="14" key="3">
    <citation type="submission" date="2025-09" db="UniProtKB">
        <authorList>
            <consortium name="Ensembl"/>
        </authorList>
    </citation>
    <scope>IDENTIFICATION</scope>
</reference>
<proteinExistence type="predicted"/>
<evidence type="ECO:0000256" key="12">
    <source>
        <dbReference type="ARBA" id="ARBA00049494"/>
    </source>
</evidence>
<evidence type="ECO:0000256" key="2">
    <source>
        <dbReference type="ARBA" id="ARBA00012393"/>
    </source>
</evidence>
<dbReference type="InParanoid" id="A0A3P8UJ68"/>
<keyword evidence="6" id="KW-0548">Nucleotidyltransferase</keyword>
<dbReference type="Ensembl" id="ENSCSET00000003309.1">
    <property type="protein sequence ID" value="ENSCSEP00000003263.1"/>
    <property type="gene ID" value="ENSCSEG00000002137.1"/>
</dbReference>
<evidence type="ECO:0000256" key="8">
    <source>
        <dbReference type="ARBA" id="ARBA00022827"/>
    </source>
</evidence>
<evidence type="ECO:0000256" key="3">
    <source>
        <dbReference type="ARBA" id="ARBA00022630"/>
    </source>
</evidence>
<dbReference type="OMA" id="PTNGHIN"/>
<keyword evidence="4" id="KW-0288">FMN</keyword>
<dbReference type="AlphaFoldDB" id="A0A3P8UJ68"/>
<comment type="catalytic activity">
    <reaction evidence="12">
        <text>FMN + ATP + H(+) = FAD + diphosphate</text>
        <dbReference type="Rhea" id="RHEA:17237"/>
        <dbReference type="ChEBI" id="CHEBI:15378"/>
        <dbReference type="ChEBI" id="CHEBI:30616"/>
        <dbReference type="ChEBI" id="CHEBI:33019"/>
        <dbReference type="ChEBI" id="CHEBI:57692"/>
        <dbReference type="ChEBI" id="CHEBI:58210"/>
        <dbReference type="EC" id="2.7.7.2"/>
    </reaction>
</comment>
<protein>
    <recommendedName>
        <fullName evidence="2">FAD synthase</fullName>
        <ecNumber evidence="2">2.7.7.2</ecNumber>
    </recommendedName>
    <alternativeName>
        <fullName evidence="10">FAD pyrophosphorylase</fullName>
    </alternativeName>
    <alternativeName>
        <fullName evidence="11">FMN adenylyltransferase</fullName>
    </alternativeName>
</protein>
<accession>A0A3P8UJ68</accession>
<dbReference type="Gene3D" id="3.40.50.620">
    <property type="entry name" value="HUPs"/>
    <property type="match status" value="1"/>
</dbReference>
<organism evidence="14 15">
    <name type="scientific">Cynoglossus semilaevis</name>
    <name type="common">Tongue sole</name>
    <dbReference type="NCBI Taxonomy" id="244447"/>
    <lineage>
        <taxon>Eukaryota</taxon>
        <taxon>Metazoa</taxon>
        <taxon>Chordata</taxon>
        <taxon>Craniata</taxon>
        <taxon>Vertebrata</taxon>
        <taxon>Euteleostomi</taxon>
        <taxon>Actinopterygii</taxon>
        <taxon>Neopterygii</taxon>
        <taxon>Teleostei</taxon>
        <taxon>Neoteleostei</taxon>
        <taxon>Acanthomorphata</taxon>
        <taxon>Carangaria</taxon>
        <taxon>Pleuronectiformes</taxon>
        <taxon>Pleuronectoidei</taxon>
        <taxon>Cynoglossidae</taxon>
        <taxon>Cynoglossinae</taxon>
        <taxon>Cynoglossus</taxon>
    </lineage>
</organism>
<evidence type="ECO:0000256" key="11">
    <source>
        <dbReference type="ARBA" id="ARBA00031871"/>
    </source>
</evidence>
<dbReference type="Proteomes" id="UP000265120">
    <property type="component" value="Chromosome 13"/>
</dbReference>